<evidence type="ECO:0000259" key="7">
    <source>
        <dbReference type="PROSITE" id="PS50850"/>
    </source>
</evidence>
<proteinExistence type="predicted"/>
<dbReference type="Pfam" id="PF07690">
    <property type="entry name" value="MFS_1"/>
    <property type="match status" value="1"/>
</dbReference>
<dbReference type="Proteomes" id="UP000698800">
    <property type="component" value="Unassembled WGS sequence"/>
</dbReference>
<evidence type="ECO:0000256" key="5">
    <source>
        <dbReference type="SAM" id="MobiDB-lite"/>
    </source>
</evidence>
<feature type="compositionally biased region" description="Polar residues" evidence="5">
    <location>
        <begin position="1"/>
        <end position="15"/>
    </location>
</feature>
<keyword evidence="3 6" id="KW-1133">Transmembrane helix</keyword>
<feature type="transmembrane region" description="Helical" evidence="6">
    <location>
        <begin position="292"/>
        <end position="312"/>
    </location>
</feature>
<feature type="transmembrane region" description="Helical" evidence="6">
    <location>
        <begin position="459"/>
        <end position="482"/>
    </location>
</feature>
<dbReference type="GO" id="GO:0005886">
    <property type="term" value="C:plasma membrane"/>
    <property type="evidence" value="ECO:0007669"/>
    <property type="project" value="TreeGrafter"/>
</dbReference>
<evidence type="ECO:0000313" key="8">
    <source>
        <dbReference type="EMBL" id="KAH0545434.1"/>
    </source>
</evidence>
<gene>
    <name evidence="8" type="ORF">FGG08_000435</name>
</gene>
<evidence type="ECO:0000256" key="4">
    <source>
        <dbReference type="ARBA" id="ARBA00023136"/>
    </source>
</evidence>
<protein>
    <recommendedName>
        <fullName evidence="7">Major facilitator superfamily (MFS) profile domain-containing protein</fullName>
    </recommendedName>
</protein>
<dbReference type="InterPro" id="IPR011701">
    <property type="entry name" value="MFS"/>
</dbReference>
<feature type="transmembrane region" description="Helical" evidence="6">
    <location>
        <begin position="138"/>
        <end position="157"/>
    </location>
</feature>
<feature type="transmembrane region" description="Helical" evidence="6">
    <location>
        <begin position="107"/>
        <end position="126"/>
    </location>
</feature>
<accession>A0A9P8I8W1</accession>
<keyword evidence="2 6" id="KW-0812">Transmembrane</keyword>
<feature type="transmembrane region" description="Helical" evidence="6">
    <location>
        <begin position="423"/>
        <end position="447"/>
    </location>
</feature>
<dbReference type="OrthoDB" id="4139357at2759"/>
<comment type="subcellular location">
    <subcellularLocation>
        <location evidence="1">Membrane</location>
        <topology evidence="1">Multi-pass membrane protein</topology>
    </subcellularLocation>
</comment>
<evidence type="ECO:0000256" key="6">
    <source>
        <dbReference type="SAM" id="Phobius"/>
    </source>
</evidence>
<feature type="transmembrane region" description="Helical" evidence="6">
    <location>
        <begin position="264"/>
        <end position="286"/>
    </location>
</feature>
<dbReference type="PANTHER" id="PTHR23501:SF94">
    <property type="entry name" value="MAJOR FACILITATOR SUPERFAMILY (MFS) PROFILE DOMAIN-CONTAINING PROTEIN"/>
    <property type="match status" value="1"/>
</dbReference>
<feature type="transmembrane region" description="Helical" evidence="6">
    <location>
        <begin position="163"/>
        <end position="184"/>
    </location>
</feature>
<dbReference type="PANTHER" id="PTHR23501">
    <property type="entry name" value="MAJOR FACILITATOR SUPERFAMILY"/>
    <property type="match status" value="1"/>
</dbReference>
<sequence length="575" mass="62358">MGRQSSLMKRNSTYTGDHGPHKYAFTTRSEKPEMVLGISSGTDERGAIGVPDLNGGEEDYTNWEPGKEEWWIIGNLSLVSLVVALDATILVSALPAISYALHGSANVTFWSATSYLLASAIILPFASSLSDIFGRRSSLLASILLFTAGTIIIVASQGFTQLLIGRCVQGIGGGGIMALVQVIYTDIVPLRQRAKYMALIHVTWSFGSIAGPLIGGLIVLKASWRWLFYINFPILAASLVVTVWTVRFDMERTTWREKLRRVDWLGGAIFVPSITAFLVAVTWGGWQYSWGSWQAVVPLLMGALGIVATFVYEKWGVKEPFIRPMVFQDRSTSSALACAFLQGMVLHGQLYYIPFFFESVKGYNSLLAGISIFPIAFTTIPAGALVGVLISRTGRFLWAVWGGFAVLTLGACLLIFLDSTIEAFNWILIFLVIGLGHGFLISPLNIAVQTSCDTQDAPFAVSMFMFMRTLGTCVGIAMGSSVVQNSLAVQLSKAGLPLGVASDATAFILELWKMPVNSELHLKFVSAYAGSFHSLFEVAAGLVLLGGVISLLIEPYSIDKKLDSGHVLRKEEAGV</sequence>
<feature type="transmembrane region" description="Helical" evidence="6">
    <location>
        <begin position="532"/>
        <end position="553"/>
    </location>
</feature>
<evidence type="ECO:0000313" key="9">
    <source>
        <dbReference type="Proteomes" id="UP000698800"/>
    </source>
</evidence>
<dbReference type="SUPFAM" id="SSF103473">
    <property type="entry name" value="MFS general substrate transporter"/>
    <property type="match status" value="1"/>
</dbReference>
<comment type="caution">
    <text evidence="8">The sequence shown here is derived from an EMBL/GenBank/DDBJ whole genome shotgun (WGS) entry which is preliminary data.</text>
</comment>
<organism evidence="8 9">
    <name type="scientific">Glutinoglossum americanum</name>
    <dbReference type="NCBI Taxonomy" id="1670608"/>
    <lineage>
        <taxon>Eukaryota</taxon>
        <taxon>Fungi</taxon>
        <taxon>Dikarya</taxon>
        <taxon>Ascomycota</taxon>
        <taxon>Pezizomycotina</taxon>
        <taxon>Geoglossomycetes</taxon>
        <taxon>Geoglossales</taxon>
        <taxon>Geoglossaceae</taxon>
        <taxon>Glutinoglossum</taxon>
    </lineage>
</organism>
<feature type="domain" description="Major facilitator superfamily (MFS) profile" evidence="7">
    <location>
        <begin position="72"/>
        <end position="558"/>
    </location>
</feature>
<reference evidence="8" key="1">
    <citation type="submission" date="2021-03" db="EMBL/GenBank/DDBJ databases">
        <title>Comparative genomics and phylogenomic investigation of the class Geoglossomycetes provide insights into ecological specialization and systematics.</title>
        <authorList>
            <person name="Melie T."/>
            <person name="Pirro S."/>
            <person name="Miller A.N."/>
            <person name="Quandt A."/>
        </authorList>
    </citation>
    <scope>NUCLEOTIDE SEQUENCE</scope>
    <source>
        <strain evidence="8">GBOQ0MN5Z8</strain>
    </source>
</reference>
<feature type="transmembrane region" description="Helical" evidence="6">
    <location>
        <begin position="226"/>
        <end position="244"/>
    </location>
</feature>
<feature type="transmembrane region" description="Helical" evidence="6">
    <location>
        <begin position="196"/>
        <end position="220"/>
    </location>
</feature>
<feature type="transmembrane region" description="Helical" evidence="6">
    <location>
        <begin position="365"/>
        <end position="389"/>
    </location>
</feature>
<dbReference type="InterPro" id="IPR036259">
    <property type="entry name" value="MFS_trans_sf"/>
</dbReference>
<evidence type="ECO:0000256" key="3">
    <source>
        <dbReference type="ARBA" id="ARBA00022989"/>
    </source>
</evidence>
<keyword evidence="9" id="KW-1185">Reference proteome</keyword>
<feature type="transmembrane region" description="Helical" evidence="6">
    <location>
        <begin position="76"/>
        <end position="101"/>
    </location>
</feature>
<dbReference type="InterPro" id="IPR020846">
    <property type="entry name" value="MFS_dom"/>
</dbReference>
<dbReference type="AlphaFoldDB" id="A0A9P8I8W1"/>
<dbReference type="EMBL" id="JAGHQL010000005">
    <property type="protein sequence ID" value="KAH0545434.1"/>
    <property type="molecule type" value="Genomic_DNA"/>
</dbReference>
<feature type="region of interest" description="Disordered" evidence="5">
    <location>
        <begin position="1"/>
        <end position="24"/>
    </location>
</feature>
<dbReference type="Gene3D" id="1.20.1250.20">
    <property type="entry name" value="MFS general substrate transporter like domains"/>
    <property type="match status" value="1"/>
</dbReference>
<dbReference type="GO" id="GO:0022857">
    <property type="term" value="F:transmembrane transporter activity"/>
    <property type="evidence" value="ECO:0007669"/>
    <property type="project" value="InterPro"/>
</dbReference>
<evidence type="ECO:0000256" key="2">
    <source>
        <dbReference type="ARBA" id="ARBA00022692"/>
    </source>
</evidence>
<dbReference type="Gene3D" id="1.20.1720.10">
    <property type="entry name" value="Multidrug resistance protein D"/>
    <property type="match status" value="1"/>
</dbReference>
<keyword evidence="4 6" id="KW-0472">Membrane</keyword>
<feature type="transmembrane region" description="Helical" evidence="6">
    <location>
        <begin position="333"/>
        <end position="353"/>
    </location>
</feature>
<evidence type="ECO:0000256" key="1">
    <source>
        <dbReference type="ARBA" id="ARBA00004141"/>
    </source>
</evidence>
<feature type="transmembrane region" description="Helical" evidence="6">
    <location>
        <begin position="396"/>
        <end position="417"/>
    </location>
</feature>
<dbReference type="PROSITE" id="PS50850">
    <property type="entry name" value="MFS"/>
    <property type="match status" value="1"/>
</dbReference>
<name>A0A9P8I8W1_9PEZI</name>